<feature type="domain" description="Phage head morphogenesis" evidence="1">
    <location>
        <begin position="53"/>
        <end position="184"/>
    </location>
</feature>
<evidence type="ECO:0000259" key="2">
    <source>
        <dbReference type="Pfam" id="PF18810"/>
    </source>
</evidence>
<organism evidence="3">
    <name type="scientific">Myoviridae sp. ct2AC8</name>
    <dbReference type="NCBI Taxonomy" id="2827655"/>
    <lineage>
        <taxon>Viruses</taxon>
        <taxon>Duplodnaviria</taxon>
        <taxon>Heunggongvirae</taxon>
        <taxon>Uroviricota</taxon>
        <taxon>Caudoviricetes</taxon>
    </lineage>
</organism>
<dbReference type="Pfam" id="PF18810">
    <property type="entry name" value="PBECR2"/>
    <property type="match status" value="1"/>
</dbReference>
<reference evidence="3" key="1">
    <citation type="journal article" date="2021" name="Proc. Natl. Acad. Sci. U.S.A.">
        <title>A Catalog of Tens of Thousands of Viruses from Human Metagenomes Reveals Hidden Associations with Chronic Diseases.</title>
        <authorList>
            <person name="Tisza M.J."/>
            <person name="Buck C.B."/>
        </authorList>
    </citation>
    <scope>NUCLEOTIDE SEQUENCE</scope>
    <source>
        <strain evidence="3">Ct2AC8</strain>
    </source>
</reference>
<feature type="domain" description="Phage-Barnase-EndoU-ColicinE5/D-RelE like nuclease 2" evidence="2">
    <location>
        <begin position="286"/>
        <end position="420"/>
    </location>
</feature>
<protein>
    <submittedName>
        <fullName evidence="3">Minor capsid component</fullName>
    </submittedName>
</protein>
<dbReference type="InterPro" id="IPR006528">
    <property type="entry name" value="Phage_head_morphogenesis_dom"/>
</dbReference>
<sequence length="425" mass="48269">MTKADFGPMPPEKAVKWFKSKGYALGFDWRDIWQEEHAVAFTVAKAASIDLLQDIRSEVEKALVSGETFESFKQNLKPKLVERGWWGRANMQDPLTGEVKEVQLGSTRRLKTIYRTNIDMAYAAGRWEEIEATRKTHPYLRYRCSMLETSRESHKSWDGIVLPVDDPWWDSHYPPCAWNCKCWVEQVLKSDVDKGRVKISPRPKTNYVAYKNKRTGQTIAVPEGISPGFDYNVGKARARAFTPPPLSNLPDTLQLPSQLPALPKPSKMPAKAILPTDLDDNAYIAAFLKEFGLKPGQTGFFEDKAGDHMPINEDLFLSRGKKVKAAKFGRGPYMTLLALGLKEPDEIWLQWIKNAAGMWVLKKRYFKIWEGKDGSHCLTIFDKTNDGWSGTTTFTPKEGKTQAAKDAYFNQYRAGLLLYKKNSNG</sequence>
<proteinExistence type="predicted"/>
<dbReference type="EMBL" id="BK032875">
    <property type="protein sequence ID" value="DAF65145.1"/>
    <property type="molecule type" value="Genomic_DNA"/>
</dbReference>
<evidence type="ECO:0000313" key="3">
    <source>
        <dbReference type="EMBL" id="DAF65145.1"/>
    </source>
</evidence>
<dbReference type="InterPro" id="IPR041110">
    <property type="entry name" value="PBECR2"/>
</dbReference>
<accession>A0A8S5TPS7</accession>
<evidence type="ECO:0000259" key="1">
    <source>
        <dbReference type="Pfam" id="PF04233"/>
    </source>
</evidence>
<name>A0A8S5TPS7_9CAUD</name>
<dbReference type="Pfam" id="PF04233">
    <property type="entry name" value="Phage_Mu_F"/>
    <property type="match status" value="1"/>
</dbReference>